<reference evidence="1 2" key="1">
    <citation type="journal article" date="2023" name="Plants (Basel)">
        <title>Bridging the Gap: Combining Genomics and Transcriptomics Approaches to Understand Stylosanthes scabra, an Orphan Legume from the Brazilian Caatinga.</title>
        <authorList>
            <person name="Ferreira-Neto J.R.C."/>
            <person name="da Silva M.D."/>
            <person name="Binneck E."/>
            <person name="de Melo N.F."/>
            <person name="da Silva R.H."/>
            <person name="de Melo A.L.T.M."/>
            <person name="Pandolfi V."/>
            <person name="Bustamante F.O."/>
            <person name="Brasileiro-Vidal A.C."/>
            <person name="Benko-Iseppon A.M."/>
        </authorList>
    </citation>
    <scope>NUCLEOTIDE SEQUENCE [LARGE SCALE GENOMIC DNA]</scope>
    <source>
        <tissue evidence="1">Leaves</tissue>
    </source>
</reference>
<protein>
    <submittedName>
        <fullName evidence="1">Uncharacterized protein</fullName>
    </submittedName>
</protein>
<keyword evidence="2" id="KW-1185">Reference proteome</keyword>
<proteinExistence type="predicted"/>
<sequence length="105" mass="11175">MGNLPLKKITPPVQPILIFSLLPSPFSFTPATPTHPSAAAASLASPAIVSLRAFLFVSLAVGFFRRCLCSAHLRALLLTASLASETGETLAVVLTTLWIDNWSEI</sequence>
<dbReference type="Proteomes" id="UP001341840">
    <property type="component" value="Unassembled WGS sequence"/>
</dbReference>
<accession>A0ABU6RP83</accession>
<evidence type="ECO:0000313" key="2">
    <source>
        <dbReference type="Proteomes" id="UP001341840"/>
    </source>
</evidence>
<gene>
    <name evidence="1" type="ORF">PIB30_073258</name>
</gene>
<evidence type="ECO:0000313" key="1">
    <source>
        <dbReference type="EMBL" id="MED6125921.1"/>
    </source>
</evidence>
<comment type="caution">
    <text evidence="1">The sequence shown here is derived from an EMBL/GenBank/DDBJ whole genome shotgun (WGS) entry which is preliminary data.</text>
</comment>
<organism evidence="1 2">
    <name type="scientific">Stylosanthes scabra</name>
    <dbReference type="NCBI Taxonomy" id="79078"/>
    <lineage>
        <taxon>Eukaryota</taxon>
        <taxon>Viridiplantae</taxon>
        <taxon>Streptophyta</taxon>
        <taxon>Embryophyta</taxon>
        <taxon>Tracheophyta</taxon>
        <taxon>Spermatophyta</taxon>
        <taxon>Magnoliopsida</taxon>
        <taxon>eudicotyledons</taxon>
        <taxon>Gunneridae</taxon>
        <taxon>Pentapetalae</taxon>
        <taxon>rosids</taxon>
        <taxon>fabids</taxon>
        <taxon>Fabales</taxon>
        <taxon>Fabaceae</taxon>
        <taxon>Papilionoideae</taxon>
        <taxon>50 kb inversion clade</taxon>
        <taxon>dalbergioids sensu lato</taxon>
        <taxon>Dalbergieae</taxon>
        <taxon>Pterocarpus clade</taxon>
        <taxon>Stylosanthes</taxon>
    </lineage>
</organism>
<dbReference type="EMBL" id="JASCZI010031093">
    <property type="protein sequence ID" value="MED6125921.1"/>
    <property type="molecule type" value="Genomic_DNA"/>
</dbReference>
<name>A0ABU6RP83_9FABA</name>